<evidence type="ECO:0000313" key="1">
    <source>
        <dbReference type="EMBL" id="CDW78604.1"/>
    </source>
</evidence>
<dbReference type="SUPFAM" id="SSF57184">
    <property type="entry name" value="Growth factor receptor domain"/>
    <property type="match status" value="1"/>
</dbReference>
<dbReference type="EMBL" id="CCKQ01007243">
    <property type="protein sequence ID" value="CDW78604.1"/>
    <property type="molecule type" value="Genomic_DNA"/>
</dbReference>
<organism evidence="1 2">
    <name type="scientific">Stylonychia lemnae</name>
    <name type="common">Ciliate</name>
    <dbReference type="NCBI Taxonomy" id="5949"/>
    <lineage>
        <taxon>Eukaryota</taxon>
        <taxon>Sar</taxon>
        <taxon>Alveolata</taxon>
        <taxon>Ciliophora</taxon>
        <taxon>Intramacronucleata</taxon>
        <taxon>Spirotrichea</taxon>
        <taxon>Stichotrichia</taxon>
        <taxon>Sporadotrichida</taxon>
        <taxon>Oxytrichidae</taxon>
        <taxon>Stylonychinae</taxon>
        <taxon>Stylonychia</taxon>
    </lineage>
</organism>
<dbReference type="InParanoid" id="A0A078A8P9"/>
<accession>A0A078A8P9</accession>
<name>A0A078A8P9_STYLE</name>
<dbReference type="InterPro" id="IPR009030">
    <property type="entry name" value="Growth_fac_rcpt_cys_sf"/>
</dbReference>
<dbReference type="Proteomes" id="UP000039865">
    <property type="component" value="Unassembled WGS sequence"/>
</dbReference>
<evidence type="ECO:0000313" key="2">
    <source>
        <dbReference type="Proteomes" id="UP000039865"/>
    </source>
</evidence>
<keyword evidence="2" id="KW-1185">Reference proteome</keyword>
<dbReference type="AlphaFoldDB" id="A0A078A8P9"/>
<protein>
    <submittedName>
        <fullName evidence="1">Uncharacterized protein</fullName>
    </submittedName>
</protein>
<dbReference type="OrthoDB" id="10251639at2759"/>
<sequence>MVYIQPNETSDSQLIMKEIQATVFLIVQNLSSTQFQIQYPENASVKFYLNIQIDSGQNLMQLSKFNCDYGFFGKPVFDELGNVVDLECIMCSNDCFECIDLDKCTSCKQGLYLQTVDIQKTYGQCLTKIDQHFEETIYLKPYFPSEEAENINQQIGSYERAFKSLPDAISRAYEIGAKYTSSKVNIILKSKPNLNHAILRQATDFYIPSLYDQYSQSTQISIDTEDRLPQKILYKMRDKWRFKVGGGLSIRNLVFDALDSQLIPDIDTNKCLQNGLINCCGTQSCLEKQYVIHKDQISKLDIFVYRFQNVIFRNFNFNFNSLIELNGSGGHLILDKVTFENINSCGSIIGNKKPILKIQNDLIDTPIKVALQRNSLLQNRYQRIEFYISRFSKTPTNVHLYKRRELATILWEYYQSRKFLGRYQNSRQLILIKLGQILEL</sequence>
<proteinExistence type="predicted"/>
<reference evidence="1 2" key="1">
    <citation type="submission" date="2014-06" db="EMBL/GenBank/DDBJ databases">
        <authorList>
            <person name="Swart Estienne"/>
        </authorList>
    </citation>
    <scope>NUCLEOTIDE SEQUENCE [LARGE SCALE GENOMIC DNA]</scope>
    <source>
        <strain evidence="1 2">130c</strain>
    </source>
</reference>
<dbReference type="Gene3D" id="2.10.220.10">
    <property type="entry name" value="Hormone Receptor, Insulin-like Growth Factor Receptor 1, Chain A, domain 2"/>
    <property type="match status" value="1"/>
</dbReference>
<gene>
    <name evidence="1" type="primary">Contig9578.g10252</name>
    <name evidence="1" type="ORF">STYLEM_7584</name>
</gene>